<dbReference type="PANTHER" id="PTHR39188">
    <property type="entry name" value="MEMBRANE-ASSOCIATED ZINC METALLOPROTEASE M50B"/>
    <property type="match status" value="1"/>
</dbReference>
<evidence type="ECO:0000256" key="5">
    <source>
        <dbReference type="ARBA" id="ARBA00022692"/>
    </source>
</evidence>
<dbReference type="InterPro" id="IPR008915">
    <property type="entry name" value="Peptidase_M50"/>
</dbReference>
<keyword evidence="8" id="KW-0862">Zinc</keyword>
<dbReference type="Pfam" id="PF02163">
    <property type="entry name" value="Peptidase_M50"/>
    <property type="match status" value="1"/>
</dbReference>
<dbReference type="PANTHER" id="PTHR39188:SF3">
    <property type="entry name" value="STAGE IV SPORULATION PROTEIN FB"/>
    <property type="match status" value="1"/>
</dbReference>
<feature type="transmembrane region" description="Helical" evidence="12">
    <location>
        <begin position="44"/>
        <end position="60"/>
    </location>
</feature>
<evidence type="ECO:0000259" key="13">
    <source>
        <dbReference type="Pfam" id="PF02163"/>
    </source>
</evidence>
<feature type="domain" description="Peptidase M50" evidence="13">
    <location>
        <begin position="50"/>
        <end position="178"/>
    </location>
</feature>
<feature type="transmembrane region" description="Helical" evidence="12">
    <location>
        <begin position="210"/>
        <end position="228"/>
    </location>
</feature>
<feature type="transmembrane region" description="Helical" evidence="12">
    <location>
        <begin position="101"/>
        <end position="121"/>
    </location>
</feature>
<keyword evidence="5 12" id="KW-0812">Transmembrane</keyword>
<evidence type="ECO:0000313" key="15">
    <source>
        <dbReference type="Proteomes" id="UP001196509"/>
    </source>
</evidence>
<name>A0AAE2ZNC6_9HYPH</name>
<dbReference type="RefSeq" id="WP_220228156.1">
    <property type="nucleotide sequence ID" value="NZ_JAICBX010000002.1"/>
</dbReference>
<keyword evidence="6" id="KW-0479">Metal-binding</keyword>
<comment type="caution">
    <text evidence="14">The sequence shown here is derived from an EMBL/GenBank/DDBJ whole genome shotgun (WGS) entry which is preliminary data.</text>
</comment>
<evidence type="ECO:0000256" key="10">
    <source>
        <dbReference type="ARBA" id="ARBA00023049"/>
    </source>
</evidence>
<protein>
    <submittedName>
        <fullName evidence="14">Site-2 protease family protein</fullName>
    </submittedName>
</protein>
<reference evidence="14" key="1">
    <citation type="submission" date="2021-08" db="EMBL/GenBank/DDBJ databases">
        <title>Hoeflea bacterium WL0058 sp. nov., isolated from the sediment.</title>
        <authorList>
            <person name="Wang L."/>
            <person name="Zhang D."/>
        </authorList>
    </citation>
    <scope>NUCLEOTIDE SEQUENCE</scope>
    <source>
        <strain evidence="14">WL0058</strain>
    </source>
</reference>
<evidence type="ECO:0000313" key="14">
    <source>
        <dbReference type="EMBL" id="MBW8637453.1"/>
    </source>
</evidence>
<dbReference type="GO" id="GO:0046872">
    <property type="term" value="F:metal ion binding"/>
    <property type="evidence" value="ECO:0007669"/>
    <property type="project" value="UniProtKB-KW"/>
</dbReference>
<keyword evidence="4 14" id="KW-0645">Protease</keyword>
<organism evidence="14 15">
    <name type="scientific">Flavimaribacter sediminis</name>
    <dbReference type="NCBI Taxonomy" id="2865987"/>
    <lineage>
        <taxon>Bacteria</taxon>
        <taxon>Pseudomonadati</taxon>
        <taxon>Pseudomonadota</taxon>
        <taxon>Alphaproteobacteria</taxon>
        <taxon>Hyphomicrobiales</taxon>
        <taxon>Rhizobiaceae</taxon>
        <taxon>Flavimaribacter</taxon>
    </lineage>
</organism>
<keyword evidence="7" id="KW-0378">Hydrolase</keyword>
<keyword evidence="11 12" id="KW-0472">Membrane</keyword>
<dbReference type="AlphaFoldDB" id="A0AAE2ZNC6"/>
<keyword evidence="15" id="KW-1185">Reference proteome</keyword>
<evidence type="ECO:0000256" key="3">
    <source>
        <dbReference type="ARBA" id="ARBA00007931"/>
    </source>
</evidence>
<evidence type="ECO:0000256" key="1">
    <source>
        <dbReference type="ARBA" id="ARBA00001947"/>
    </source>
</evidence>
<dbReference type="GO" id="GO:0008237">
    <property type="term" value="F:metallopeptidase activity"/>
    <property type="evidence" value="ECO:0007669"/>
    <property type="project" value="UniProtKB-KW"/>
</dbReference>
<keyword evidence="9 12" id="KW-1133">Transmembrane helix</keyword>
<feature type="transmembrane region" description="Helical" evidence="12">
    <location>
        <begin position="20"/>
        <end position="38"/>
    </location>
</feature>
<evidence type="ECO:0000256" key="7">
    <source>
        <dbReference type="ARBA" id="ARBA00022801"/>
    </source>
</evidence>
<accession>A0AAE2ZNC6</accession>
<feature type="transmembrane region" description="Helical" evidence="12">
    <location>
        <begin position="141"/>
        <end position="163"/>
    </location>
</feature>
<gene>
    <name evidence="14" type="ORF">K1W69_09660</name>
</gene>
<dbReference type="GO" id="GO:0006508">
    <property type="term" value="P:proteolysis"/>
    <property type="evidence" value="ECO:0007669"/>
    <property type="project" value="UniProtKB-KW"/>
</dbReference>
<evidence type="ECO:0000256" key="6">
    <source>
        <dbReference type="ARBA" id="ARBA00022723"/>
    </source>
</evidence>
<evidence type="ECO:0000256" key="9">
    <source>
        <dbReference type="ARBA" id="ARBA00022989"/>
    </source>
</evidence>
<dbReference type="EMBL" id="JAICBX010000002">
    <property type="protein sequence ID" value="MBW8637453.1"/>
    <property type="molecule type" value="Genomic_DNA"/>
</dbReference>
<evidence type="ECO:0000256" key="8">
    <source>
        <dbReference type="ARBA" id="ARBA00022833"/>
    </source>
</evidence>
<comment type="cofactor">
    <cofactor evidence="1">
        <name>Zn(2+)</name>
        <dbReference type="ChEBI" id="CHEBI:29105"/>
    </cofactor>
</comment>
<comment type="similarity">
    <text evidence="3">Belongs to the peptidase M50B family.</text>
</comment>
<dbReference type="GO" id="GO:0016020">
    <property type="term" value="C:membrane"/>
    <property type="evidence" value="ECO:0007669"/>
    <property type="project" value="UniProtKB-SubCell"/>
</dbReference>
<evidence type="ECO:0000256" key="12">
    <source>
        <dbReference type="SAM" id="Phobius"/>
    </source>
</evidence>
<evidence type="ECO:0000256" key="11">
    <source>
        <dbReference type="ARBA" id="ARBA00023136"/>
    </source>
</evidence>
<evidence type="ECO:0000256" key="4">
    <source>
        <dbReference type="ARBA" id="ARBA00022670"/>
    </source>
</evidence>
<sequence length="239" mass="25772">MIAKVPKFTLFYIHGIPVKIDITVLIVPLILYGLPAAAGLEPDLAFIVAATLGLLFSLLLHELGHALTGRTFGLPVKQVVLGGLIGYAQLGRGQASRGKTLAILAAGPATNLLLFLLVWIIHATPPLSQFGKVDFSDSSRWLANSVEFVAYCNLILFVVNILPVLPLDGGRILTVLLRYGLPELATAILVAVSGLLTSGAVVILNPGYGFILTLFGIWLFWVNLRLLLQIMSTRLRKRA</sequence>
<feature type="transmembrane region" description="Helical" evidence="12">
    <location>
        <begin position="184"/>
        <end position="204"/>
    </location>
</feature>
<dbReference type="Proteomes" id="UP001196509">
    <property type="component" value="Unassembled WGS sequence"/>
</dbReference>
<keyword evidence="10" id="KW-0482">Metalloprotease</keyword>
<comment type="subcellular location">
    <subcellularLocation>
        <location evidence="2">Membrane</location>
        <topology evidence="2">Multi-pass membrane protein</topology>
    </subcellularLocation>
</comment>
<evidence type="ECO:0000256" key="2">
    <source>
        <dbReference type="ARBA" id="ARBA00004141"/>
    </source>
</evidence>
<proteinExistence type="inferred from homology"/>